<dbReference type="STRING" id="46835.A0A504YAZ5"/>
<reference evidence="2 3" key="1">
    <citation type="submission" date="2019-04" db="EMBL/GenBank/DDBJ databases">
        <title>Annotation for the trematode Fasciola gigantica.</title>
        <authorList>
            <person name="Choi Y.-J."/>
        </authorList>
    </citation>
    <scope>NUCLEOTIDE SEQUENCE [LARGE SCALE GENOMIC DNA]</scope>
    <source>
        <strain evidence="2">Uganda_cow_1</strain>
    </source>
</reference>
<dbReference type="OrthoDB" id="6770331at2759"/>
<dbReference type="EMBL" id="SUNJ01012143">
    <property type="protein sequence ID" value="TPP58304.1"/>
    <property type="molecule type" value="Genomic_DNA"/>
</dbReference>
<proteinExistence type="predicted"/>
<comment type="caution">
    <text evidence="2">The sequence shown here is derived from an EMBL/GenBank/DDBJ whole genome shotgun (WGS) entry which is preliminary data.</text>
</comment>
<dbReference type="Proteomes" id="UP000316759">
    <property type="component" value="Unassembled WGS sequence"/>
</dbReference>
<feature type="compositionally biased region" description="Low complexity" evidence="1">
    <location>
        <begin position="11"/>
        <end position="24"/>
    </location>
</feature>
<protein>
    <submittedName>
        <fullName evidence="2">Uncharacterized protein</fullName>
    </submittedName>
</protein>
<gene>
    <name evidence="2" type="ORF">FGIG_10013</name>
</gene>
<sequence>MGDKQNNDTNSGSESESSLSSSSDGDMEEAQETKLQERVTLLNRQLEQYPNAYDLYTELIASLKQLGDLDQLTAARERMNAVYPLSPGT</sequence>
<keyword evidence="3" id="KW-1185">Reference proteome</keyword>
<organism evidence="2 3">
    <name type="scientific">Fasciola gigantica</name>
    <name type="common">Giant liver fluke</name>
    <dbReference type="NCBI Taxonomy" id="46835"/>
    <lineage>
        <taxon>Eukaryota</taxon>
        <taxon>Metazoa</taxon>
        <taxon>Spiralia</taxon>
        <taxon>Lophotrochozoa</taxon>
        <taxon>Platyhelminthes</taxon>
        <taxon>Trematoda</taxon>
        <taxon>Digenea</taxon>
        <taxon>Plagiorchiida</taxon>
        <taxon>Echinostomata</taxon>
        <taxon>Echinostomatoidea</taxon>
        <taxon>Fasciolidae</taxon>
        <taxon>Fasciola</taxon>
    </lineage>
</organism>
<evidence type="ECO:0000313" key="3">
    <source>
        <dbReference type="Proteomes" id="UP000316759"/>
    </source>
</evidence>
<feature type="region of interest" description="Disordered" evidence="1">
    <location>
        <begin position="1"/>
        <end position="36"/>
    </location>
</feature>
<evidence type="ECO:0000256" key="1">
    <source>
        <dbReference type="SAM" id="MobiDB-lite"/>
    </source>
</evidence>
<dbReference type="AlphaFoldDB" id="A0A504YAZ5"/>
<name>A0A504YAZ5_FASGI</name>
<evidence type="ECO:0000313" key="2">
    <source>
        <dbReference type="EMBL" id="TPP58304.1"/>
    </source>
</evidence>
<accession>A0A504YAZ5</accession>